<dbReference type="InterPro" id="IPR004527">
    <property type="entry name" value="Glu-tRNA-ligase_bac/mito"/>
</dbReference>
<dbReference type="GO" id="GO:0000049">
    <property type="term" value="F:tRNA binding"/>
    <property type="evidence" value="ECO:0007669"/>
    <property type="project" value="InterPro"/>
</dbReference>
<name>A0A0W0Y0M5_9GAMM</name>
<dbReference type="GO" id="GO:0004818">
    <property type="term" value="F:glutamate-tRNA ligase activity"/>
    <property type="evidence" value="ECO:0007669"/>
    <property type="project" value="UniProtKB-UniRule"/>
</dbReference>
<dbReference type="InterPro" id="IPR001412">
    <property type="entry name" value="aa-tRNA-synth_I_CS"/>
</dbReference>
<gene>
    <name evidence="10 13" type="primary">gltX</name>
    <name evidence="13" type="ORF">Lqui_1473</name>
</gene>
<evidence type="ECO:0000259" key="12">
    <source>
        <dbReference type="Pfam" id="PF19269"/>
    </source>
</evidence>
<dbReference type="PATRIC" id="fig|45073.5.peg.1554"/>
<dbReference type="RefSeq" id="WP_058507583.1">
    <property type="nucleotide sequence ID" value="NZ_CAAAIK010000001.1"/>
</dbReference>
<dbReference type="InterPro" id="IPR008925">
    <property type="entry name" value="aa_tRNA-synth_I_cd-bd_sf"/>
</dbReference>
<dbReference type="Pfam" id="PF00749">
    <property type="entry name" value="tRNA-synt_1c"/>
    <property type="match status" value="1"/>
</dbReference>
<feature type="binding site" evidence="10">
    <location>
        <position position="98"/>
    </location>
    <ligand>
        <name>Zn(2+)</name>
        <dbReference type="ChEBI" id="CHEBI:29105"/>
    </ligand>
</feature>
<dbReference type="STRING" id="45073.Lqui_1473"/>
<evidence type="ECO:0000256" key="5">
    <source>
        <dbReference type="ARBA" id="ARBA00022598"/>
    </source>
</evidence>
<feature type="binding site" evidence="10">
    <location>
        <position position="125"/>
    </location>
    <ligand>
        <name>Zn(2+)</name>
        <dbReference type="ChEBI" id="CHEBI:29105"/>
    </ligand>
</feature>
<dbReference type="FunFam" id="3.40.50.620:FF:000007">
    <property type="entry name" value="Glutamate--tRNA ligase"/>
    <property type="match status" value="1"/>
</dbReference>
<sequence>MVVRTRFAPSPTGLLHVGGVRTALYSWLYARHHQGEFILRIEDTDQERSTKESVQAILDGMAWLNLHSDKGPFYQSERYERYEEVASLLLEQGMAYRCTCSKERLEALREAQLAAKQKPQYDGHCRDLNLAPTDEAHVIRFKNPKSGVVSFSDQVYGDIHVDNAELDDLILIRSDGHPTYNFAVVIDDLDMEITHVIRGDDHINNTPRQINLFKALNAPIPVFAHLPMILGDDGKRLSKRHGAVSVMQFKEEGILPQALLNYLVRLGWSHGDQEIFSLKEMIEFFDLKHVSRGVSSFNYEKLYWLNQHYLKEQDPAQTAKALAWHFETQGIPTEKGPELANIVALQAERCKTLVEMCDKSRYFFEDEIAYDEDAVKKHLRPVILEPLERLYSSLLDLSDWNAETLHESIDKVCSEFDINMGKLGQPLRVAVTGTGMSPAIDQTLFLIGKEKTLARMNYALERIRERAAASAG</sequence>
<evidence type="ECO:0000256" key="10">
    <source>
        <dbReference type="HAMAP-Rule" id="MF_00022"/>
    </source>
</evidence>
<keyword evidence="4 10" id="KW-0963">Cytoplasm</keyword>
<feature type="short sequence motif" description="'HIGH' region" evidence="10">
    <location>
        <begin position="9"/>
        <end position="19"/>
    </location>
</feature>
<dbReference type="InterPro" id="IPR049940">
    <property type="entry name" value="GluQ/Sye"/>
</dbReference>
<evidence type="ECO:0000256" key="4">
    <source>
        <dbReference type="ARBA" id="ARBA00022490"/>
    </source>
</evidence>
<dbReference type="Pfam" id="PF19269">
    <property type="entry name" value="Anticodon_2"/>
    <property type="match status" value="1"/>
</dbReference>
<proteinExistence type="inferred from homology"/>
<dbReference type="Gene3D" id="1.10.10.350">
    <property type="match status" value="1"/>
</dbReference>
<keyword evidence="10" id="KW-0479">Metal-binding</keyword>
<evidence type="ECO:0000256" key="7">
    <source>
        <dbReference type="ARBA" id="ARBA00022840"/>
    </source>
</evidence>
<keyword evidence="5 10" id="KW-0436">Ligase</keyword>
<dbReference type="GO" id="GO:0005829">
    <property type="term" value="C:cytosol"/>
    <property type="evidence" value="ECO:0007669"/>
    <property type="project" value="TreeGrafter"/>
</dbReference>
<keyword evidence="9 10" id="KW-0030">Aminoacyl-tRNA synthetase</keyword>
<evidence type="ECO:0000256" key="1">
    <source>
        <dbReference type="ARBA" id="ARBA00004496"/>
    </source>
</evidence>
<feature type="domain" description="Glutamyl/glutaminyl-tRNA synthetase class Ib catalytic" evidence="11">
    <location>
        <begin position="3"/>
        <end position="304"/>
    </location>
</feature>
<dbReference type="InterPro" id="IPR014729">
    <property type="entry name" value="Rossmann-like_a/b/a_fold"/>
</dbReference>
<dbReference type="EMBL" id="LNYS01000008">
    <property type="protein sequence ID" value="KTD50148.1"/>
    <property type="molecule type" value="Genomic_DNA"/>
</dbReference>
<dbReference type="GO" id="GO:0006424">
    <property type="term" value="P:glutamyl-tRNA aminoacylation"/>
    <property type="evidence" value="ECO:0007669"/>
    <property type="project" value="UniProtKB-UniRule"/>
</dbReference>
<feature type="domain" description="Aminoacyl-tRNA synthetase class I anticodon-binding" evidence="12">
    <location>
        <begin position="322"/>
        <end position="460"/>
    </location>
</feature>
<dbReference type="CDD" id="cd00808">
    <property type="entry name" value="GluRS_core"/>
    <property type="match status" value="1"/>
</dbReference>
<evidence type="ECO:0000313" key="13">
    <source>
        <dbReference type="EMBL" id="KTD50148.1"/>
    </source>
</evidence>
<dbReference type="Gene3D" id="3.40.50.620">
    <property type="entry name" value="HUPs"/>
    <property type="match status" value="1"/>
</dbReference>
<keyword evidence="7 10" id="KW-0067">ATP-binding</keyword>
<dbReference type="NCBIfam" id="TIGR00464">
    <property type="entry name" value="gltX_bact"/>
    <property type="match status" value="1"/>
</dbReference>
<organism evidence="13 14">
    <name type="scientific">Legionella quinlivanii</name>
    <dbReference type="NCBI Taxonomy" id="45073"/>
    <lineage>
        <taxon>Bacteria</taxon>
        <taxon>Pseudomonadati</taxon>
        <taxon>Pseudomonadota</taxon>
        <taxon>Gammaproteobacteria</taxon>
        <taxon>Legionellales</taxon>
        <taxon>Legionellaceae</taxon>
        <taxon>Legionella</taxon>
    </lineage>
</organism>
<protein>
    <recommendedName>
        <fullName evidence="10">Glutamate--tRNA ligase</fullName>
        <ecNumber evidence="10">6.1.1.17</ecNumber>
    </recommendedName>
    <alternativeName>
        <fullName evidence="10">Glutamyl-tRNA synthetase</fullName>
        <shortName evidence="10">GluRS</shortName>
    </alternativeName>
</protein>
<dbReference type="PRINTS" id="PR00987">
    <property type="entry name" value="TRNASYNTHGLU"/>
</dbReference>
<keyword evidence="8 10" id="KW-0648">Protein biosynthesis</keyword>
<dbReference type="InterPro" id="IPR020058">
    <property type="entry name" value="Glu/Gln-tRNA-synth_Ib_cat-dom"/>
</dbReference>
<reference evidence="13 14" key="1">
    <citation type="submission" date="2015-11" db="EMBL/GenBank/DDBJ databases">
        <title>Genomic analysis of 38 Legionella species identifies large and diverse effector repertoires.</title>
        <authorList>
            <person name="Burstein D."/>
            <person name="Amaro F."/>
            <person name="Zusman T."/>
            <person name="Lifshitz Z."/>
            <person name="Cohen O."/>
            <person name="Gilbert J.A."/>
            <person name="Pupko T."/>
            <person name="Shuman H.A."/>
            <person name="Segal G."/>
        </authorList>
    </citation>
    <scope>NUCLEOTIDE SEQUENCE [LARGE SCALE GENOMIC DNA]</scope>
    <source>
        <strain evidence="13 14">CDC#1442-AUS-E</strain>
    </source>
</reference>
<dbReference type="GO" id="GO:0005524">
    <property type="term" value="F:ATP binding"/>
    <property type="evidence" value="ECO:0007669"/>
    <property type="project" value="UniProtKB-UniRule"/>
</dbReference>
<dbReference type="PANTHER" id="PTHR43311:SF2">
    <property type="entry name" value="GLUTAMATE--TRNA LIGASE, MITOCHONDRIAL-RELATED"/>
    <property type="match status" value="1"/>
</dbReference>
<accession>A0A0W0Y0M5</accession>
<keyword evidence="10" id="KW-0862">Zinc</keyword>
<evidence type="ECO:0000256" key="9">
    <source>
        <dbReference type="ARBA" id="ARBA00023146"/>
    </source>
</evidence>
<dbReference type="PROSITE" id="PS00178">
    <property type="entry name" value="AA_TRNA_LIGASE_I"/>
    <property type="match status" value="1"/>
</dbReference>
<dbReference type="InterPro" id="IPR000924">
    <property type="entry name" value="Glu/Gln-tRNA-synth"/>
</dbReference>
<dbReference type="GO" id="GO:0008270">
    <property type="term" value="F:zinc ion binding"/>
    <property type="evidence" value="ECO:0007669"/>
    <property type="project" value="UniProtKB-UniRule"/>
</dbReference>
<evidence type="ECO:0000256" key="6">
    <source>
        <dbReference type="ARBA" id="ARBA00022741"/>
    </source>
</evidence>
<comment type="caution">
    <text evidence="13">The sequence shown here is derived from an EMBL/GenBank/DDBJ whole genome shotgun (WGS) entry which is preliminary data.</text>
</comment>
<comment type="similarity">
    <text evidence="2 10">Belongs to the class-I aminoacyl-tRNA synthetase family. Glutamate--tRNA ligase type 1 subfamily.</text>
</comment>
<comment type="subunit">
    <text evidence="3 10">Monomer.</text>
</comment>
<dbReference type="SUPFAM" id="SSF48163">
    <property type="entry name" value="An anticodon-binding domain of class I aminoacyl-tRNA synthetases"/>
    <property type="match status" value="1"/>
</dbReference>
<evidence type="ECO:0000259" key="11">
    <source>
        <dbReference type="Pfam" id="PF00749"/>
    </source>
</evidence>
<dbReference type="HAMAP" id="MF_00022">
    <property type="entry name" value="Glu_tRNA_synth_type1"/>
    <property type="match status" value="1"/>
</dbReference>
<dbReference type="InterPro" id="IPR033910">
    <property type="entry name" value="GluRS_core"/>
</dbReference>
<comment type="cofactor">
    <cofactor evidence="10">
        <name>Zn(2+)</name>
        <dbReference type="ChEBI" id="CHEBI:29105"/>
    </cofactor>
    <text evidence="10">Binds 1 zinc ion per subunit.</text>
</comment>
<dbReference type="InterPro" id="IPR020751">
    <property type="entry name" value="aa-tRNA-synth_I_codon-bd_sub2"/>
</dbReference>
<dbReference type="PANTHER" id="PTHR43311">
    <property type="entry name" value="GLUTAMATE--TRNA LIGASE"/>
    <property type="match status" value="1"/>
</dbReference>
<evidence type="ECO:0000256" key="3">
    <source>
        <dbReference type="ARBA" id="ARBA00011245"/>
    </source>
</evidence>
<feature type="short sequence motif" description="'KMSKS' region" evidence="10">
    <location>
        <begin position="236"/>
        <end position="240"/>
    </location>
</feature>
<feature type="binding site" evidence="10">
    <location>
        <position position="127"/>
    </location>
    <ligand>
        <name>Zn(2+)</name>
        <dbReference type="ChEBI" id="CHEBI:29105"/>
    </ligand>
</feature>
<feature type="binding site" evidence="10">
    <location>
        <position position="100"/>
    </location>
    <ligand>
        <name>Zn(2+)</name>
        <dbReference type="ChEBI" id="CHEBI:29105"/>
    </ligand>
</feature>
<dbReference type="Proteomes" id="UP000054618">
    <property type="component" value="Unassembled WGS sequence"/>
</dbReference>
<feature type="binding site" evidence="10">
    <location>
        <position position="239"/>
    </location>
    <ligand>
        <name>ATP</name>
        <dbReference type="ChEBI" id="CHEBI:30616"/>
    </ligand>
</feature>
<dbReference type="AlphaFoldDB" id="A0A0W0Y0M5"/>
<comment type="function">
    <text evidence="10">Catalyzes the attachment of glutamate to tRNA(Glu) in a two-step reaction: glutamate is first activated by ATP to form Glu-AMP and then transferred to the acceptor end of tRNA(Glu).</text>
</comment>
<keyword evidence="6 10" id="KW-0547">Nucleotide-binding</keyword>
<evidence type="ECO:0000313" key="14">
    <source>
        <dbReference type="Proteomes" id="UP000054618"/>
    </source>
</evidence>
<dbReference type="EC" id="6.1.1.17" evidence="10"/>
<evidence type="ECO:0000256" key="8">
    <source>
        <dbReference type="ARBA" id="ARBA00022917"/>
    </source>
</evidence>
<keyword evidence="14" id="KW-1185">Reference proteome</keyword>
<dbReference type="OrthoDB" id="9807503at2"/>
<dbReference type="SUPFAM" id="SSF52374">
    <property type="entry name" value="Nucleotidylyl transferase"/>
    <property type="match status" value="1"/>
</dbReference>
<dbReference type="InterPro" id="IPR045462">
    <property type="entry name" value="aa-tRNA-synth_I_cd-bd"/>
</dbReference>
<evidence type="ECO:0000256" key="2">
    <source>
        <dbReference type="ARBA" id="ARBA00007894"/>
    </source>
</evidence>
<comment type="catalytic activity">
    <reaction evidence="10">
        <text>tRNA(Glu) + L-glutamate + ATP = L-glutamyl-tRNA(Glu) + AMP + diphosphate</text>
        <dbReference type="Rhea" id="RHEA:23540"/>
        <dbReference type="Rhea" id="RHEA-COMP:9663"/>
        <dbReference type="Rhea" id="RHEA-COMP:9680"/>
        <dbReference type="ChEBI" id="CHEBI:29985"/>
        <dbReference type="ChEBI" id="CHEBI:30616"/>
        <dbReference type="ChEBI" id="CHEBI:33019"/>
        <dbReference type="ChEBI" id="CHEBI:78442"/>
        <dbReference type="ChEBI" id="CHEBI:78520"/>
        <dbReference type="ChEBI" id="CHEBI:456215"/>
        <dbReference type="EC" id="6.1.1.17"/>
    </reaction>
</comment>
<comment type="subcellular location">
    <subcellularLocation>
        <location evidence="1 10">Cytoplasm</location>
    </subcellularLocation>
</comment>